<keyword evidence="2" id="KW-0812">Transmembrane</keyword>
<name>A0A3P6UVG9_LITSI</name>
<organism evidence="3 4">
    <name type="scientific">Litomosoides sigmodontis</name>
    <name type="common">Filarial nematode worm</name>
    <dbReference type="NCBI Taxonomy" id="42156"/>
    <lineage>
        <taxon>Eukaryota</taxon>
        <taxon>Metazoa</taxon>
        <taxon>Ecdysozoa</taxon>
        <taxon>Nematoda</taxon>
        <taxon>Chromadorea</taxon>
        <taxon>Rhabditida</taxon>
        <taxon>Spirurina</taxon>
        <taxon>Spiruromorpha</taxon>
        <taxon>Filarioidea</taxon>
        <taxon>Onchocercidae</taxon>
        <taxon>Litomosoides</taxon>
    </lineage>
</organism>
<dbReference type="AlphaFoldDB" id="A0A3P6UVG9"/>
<keyword evidence="2" id="KW-0472">Membrane</keyword>
<feature type="region of interest" description="Disordered" evidence="1">
    <location>
        <begin position="103"/>
        <end position="128"/>
    </location>
</feature>
<accession>A0A3P6UVG9</accession>
<dbReference type="OrthoDB" id="5852399at2759"/>
<keyword evidence="2" id="KW-1133">Transmembrane helix</keyword>
<dbReference type="OMA" id="ECIMPAL"/>
<keyword evidence="4" id="KW-1185">Reference proteome</keyword>
<feature type="compositionally biased region" description="Acidic residues" evidence="1">
    <location>
        <begin position="156"/>
        <end position="168"/>
    </location>
</feature>
<evidence type="ECO:0000313" key="4">
    <source>
        <dbReference type="Proteomes" id="UP000277928"/>
    </source>
</evidence>
<protein>
    <submittedName>
        <fullName evidence="3">Uncharacterized protein</fullName>
    </submittedName>
</protein>
<feature type="region of interest" description="Disordered" evidence="1">
    <location>
        <begin position="145"/>
        <end position="176"/>
    </location>
</feature>
<feature type="transmembrane region" description="Helical" evidence="2">
    <location>
        <begin position="12"/>
        <end position="30"/>
    </location>
</feature>
<evidence type="ECO:0000313" key="3">
    <source>
        <dbReference type="EMBL" id="VDK83488.1"/>
    </source>
</evidence>
<evidence type="ECO:0000256" key="1">
    <source>
        <dbReference type="SAM" id="MobiDB-lite"/>
    </source>
</evidence>
<dbReference type="Proteomes" id="UP000277928">
    <property type="component" value="Unassembled WGS sequence"/>
</dbReference>
<reference evidence="3 4" key="1">
    <citation type="submission" date="2018-08" db="EMBL/GenBank/DDBJ databases">
        <authorList>
            <person name="Laetsch R D."/>
            <person name="Stevens L."/>
            <person name="Kumar S."/>
            <person name="Blaxter L. M."/>
        </authorList>
    </citation>
    <scope>NUCLEOTIDE SEQUENCE [LARGE SCALE GENOMIC DNA]</scope>
</reference>
<dbReference type="EMBL" id="UYRX01000532">
    <property type="protein sequence ID" value="VDK83488.1"/>
    <property type="molecule type" value="Genomic_DNA"/>
</dbReference>
<feature type="compositionally biased region" description="Basic and acidic residues" evidence="1">
    <location>
        <begin position="110"/>
        <end position="121"/>
    </location>
</feature>
<sequence>MEFLIGDSFLPFGLFCQFVLLNVLIMLCQAKSKQNEEAVPQNVKILTVHPPIATQQPPLPAPCATSAPPRTSNITTEALKKEVQKHSPKVHIRSETTVKMISLQSTQPDAAERRNKGEKLKINKTQSETELEDVPLVTSVIIDKTQASISQRVDDSADTGEYVDDLPEEREQSSSE</sequence>
<proteinExistence type="predicted"/>
<gene>
    <name evidence="3" type="ORF">NLS_LOCUS6225</name>
</gene>
<evidence type="ECO:0000256" key="2">
    <source>
        <dbReference type="SAM" id="Phobius"/>
    </source>
</evidence>